<dbReference type="GO" id="GO:0006888">
    <property type="term" value="P:endoplasmic reticulum to Golgi vesicle-mediated transport"/>
    <property type="evidence" value="ECO:0007669"/>
    <property type="project" value="InterPro"/>
</dbReference>
<keyword evidence="1" id="KW-0813">Transport</keyword>
<comment type="caution">
    <text evidence="6">The sequence shown here is derived from an EMBL/GenBank/DDBJ whole genome shotgun (WGS) entry which is preliminary data.</text>
</comment>
<dbReference type="Gene3D" id="1.20.5.110">
    <property type="match status" value="1"/>
</dbReference>
<dbReference type="GO" id="GO:0015031">
    <property type="term" value="P:protein transport"/>
    <property type="evidence" value="ECO:0007669"/>
    <property type="project" value="UniProtKB-KW"/>
</dbReference>
<evidence type="ECO:0000313" key="6">
    <source>
        <dbReference type="EMBL" id="KAG5523601.1"/>
    </source>
</evidence>
<feature type="domain" description="V-SNARE coiled-coil homology" evidence="5">
    <location>
        <begin position="1"/>
        <end position="46"/>
    </location>
</feature>
<proteinExistence type="predicted"/>
<keyword evidence="7" id="KW-1185">Reference proteome</keyword>
<protein>
    <recommendedName>
        <fullName evidence="5">V-SNARE coiled-coil homology domain-containing protein</fullName>
    </recommendedName>
</protein>
<keyword evidence="4" id="KW-0175">Coiled coil</keyword>
<gene>
    <name evidence="6" type="ORF">RHGRI_035410</name>
</gene>
<dbReference type="InterPro" id="IPR044565">
    <property type="entry name" value="Sec22"/>
</dbReference>
<keyword evidence="2" id="KW-0653">Protein transport</keyword>
<dbReference type="GO" id="GO:0005737">
    <property type="term" value="C:cytoplasm"/>
    <property type="evidence" value="ECO:0007669"/>
    <property type="project" value="UniProtKB-ARBA"/>
</dbReference>
<accession>A0AAV6I4G3</accession>
<organism evidence="6 7">
    <name type="scientific">Rhododendron griersonianum</name>
    <dbReference type="NCBI Taxonomy" id="479676"/>
    <lineage>
        <taxon>Eukaryota</taxon>
        <taxon>Viridiplantae</taxon>
        <taxon>Streptophyta</taxon>
        <taxon>Embryophyta</taxon>
        <taxon>Tracheophyta</taxon>
        <taxon>Spermatophyta</taxon>
        <taxon>Magnoliopsida</taxon>
        <taxon>eudicotyledons</taxon>
        <taxon>Gunneridae</taxon>
        <taxon>Pentapetalae</taxon>
        <taxon>asterids</taxon>
        <taxon>Ericales</taxon>
        <taxon>Ericaceae</taxon>
        <taxon>Ericoideae</taxon>
        <taxon>Rhodoreae</taxon>
        <taxon>Rhododendron</taxon>
    </lineage>
</organism>
<evidence type="ECO:0000313" key="7">
    <source>
        <dbReference type="Proteomes" id="UP000823749"/>
    </source>
</evidence>
<dbReference type="GO" id="GO:0005484">
    <property type="term" value="F:SNAP receptor activity"/>
    <property type="evidence" value="ECO:0007669"/>
    <property type="project" value="InterPro"/>
</dbReference>
<comment type="subcellular location">
    <subcellularLocation>
        <location evidence="3">Endomembrane system</location>
        <topology evidence="3">Single-pass type IV membrane protein</topology>
    </subcellularLocation>
</comment>
<reference evidence="6" key="1">
    <citation type="submission" date="2020-08" db="EMBL/GenBank/DDBJ databases">
        <title>Plant Genome Project.</title>
        <authorList>
            <person name="Zhang R.-G."/>
        </authorList>
    </citation>
    <scope>NUCLEOTIDE SEQUENCE</scope>
    <source>
        <strain evidence="6">WSP0</strain>
        <tissue evidence="6">Leaf</tissue>
    </source>
</reference>
<evidence type="ECO:0000256" key="4">
    <source>
        <dbReference type="PROSITE-ProRule" id="PRU00290"/>
    </source>
</evidence>
<dbReference type="GO" id="GO:0012505">
    <property type="term" value="C:endomembrane system"/>
    <property type="evidence" value="ECO:0007669"/>
    <property type="project" value="UniProtKB-SubCell"/>
</dbReference>
<dbReference type="EMBL" id="JACTNZ010000012">
    <property type="protein sequence ID" value="KAG5523601.1"/>
    <property type="molecule type" value="Genomic_DNA"/>
</dbReference>
<dbReference type="GO" id="GO:0006890">
    <property type="term" value="P:retrograde vesicle-mediated transport, Golgi to endoplasmic reticulum"/>
    <property type="evidence" value="ECO:0007669"/>
    <property type="project" value="InterPro"/>
</dbReference>
<name>A0AAV6I4G3_9ERIC</name>
<evidence type="ECO:0000256" key="3">
    <source>
        <dbReference type="ARBA" id="ARBA00046280"/>
    </source>
</evidence>
<dbReference type="PROSITE" id="PS50892">
    <property type="entry name" value="V_SNARE"/>
    <property type="match status" value="1"/>
</dbReference>
<dbReference type="AlphaFoldDB" id="A0AAV6I4G3"/>
<evidence type="ECO:0000256" key="1">
    <source>
        <dbReference type="ARBA" id="ARBA00022448"/>
    </source>
</evidence>
<dbReference type="Proteomes" id="UP000823749">
    <property type="component" value="Chromosome 12"/>
</dbReference>
<evidence type="ECO:0000259" key="5">
    <source>
        <dbReference type="PROSITE" id="PS50892"/>
    </source>
</evidence>
<dbReference type="SUPFAM" id="SSF58038">
    <property type="entry name" value="SNARE fusion complex"/>
    <property type="match status" value="1"/>
</dbReference>
<dbReference type="PANTHER" id="PTHR45837">
    <property type="entry name" value="VESICLE-TRAFFICKING PROTEIN SEC22B"/>
    <property type="match status" value="1"/>
</dbReference>
<evidence type="ECO:0000256" key="2">
    <source>
        <dbReference type="ARBA" id="ARBA00022927"/>
    </source>
</evidence>
<dbReference type="Pfam" id="PF00957">
    <property type="entry name" value="Synaptobrevin"/>
    <property type="match status" value="1"/>
</dbReference>
<dbReference type="InterPro" id="IPR042855">
    <property type="entry name" value="V_SNARE_CC"/>
</dbReference>
<sequence length="125" mass="13946">MTRNVQEVLGVGEKLDQVSEMSSRLTSESRIYADKAKDLNRQLNFSLFTEGFDSEVGPCCHCAWSCLPSLLDEKQNLVMYPDCFSFSSLPVMYPASFSFLQPAGDMRSGFLGILYGWEQSGHLGV</sequence>